<dbReference type="AlphaFoldDB" id="A0AAV1HY29"/>
<feature type="chain" id="PRO_5043505612" evidence="1">
    <location>
        <begin position="23"/>
        <end position="432"/>
    </location>
</feature>
<protein>
    <submittedName>
        <fullName evidence="2">Uncharacterized protein</fullName>
    </submittedName>
</protein>
<organism evidence="2 3">
    <name type="scientific">Coccomyxa viridis</name>
    <dbReference type="NCBI Taxonomy" id="1274662"/>
    <lineage>
        <taxon>Eukaryota</taxon>
        <taxon>Viridiplantae</taxon>
        <taxon>Chlorophyta</taxon>
        <taxon>core chlorophytes</taxon>
        <taxon>Trebouxiophyceae</taxon>
        <taxon>Trebouxiophyceae incertae sedis</taxon>
        <taxon>Coccomyxaceae</taxon>
        <taxon>Coccomyxa</taxon>
    </lineage>
</organism>
<dbReference type="Proteomes" id="UP001314263">
    <property type="component" value="Unassembled WGS sequence"/>
</dbReference>
<name>A0AAV1HY29_9CHLO</name>
<keyword evidence="1" id="KW-0732">Signal</keyword>
<comment type="caution">
    <text evidence="2">The sequence shown here is derived from an EMBL/GenBank/DDBJ whole genome shotgun (WGS) entry which is preliminary data.</text>
</comment>
<evidence type="ECO:0000313" key="2">
    <source>
        <dbReference type="EMBL" id="CAK0752925.1"/>
    </source>
</evidence>
<proteinExistence type="predicted"/>
<gene>
    <name evidence="2" type="ORF">CVIRNUC_002182</name>
</gene>
<dbReference type="EMBL" id="CAUYUE010000003">
    <property type="protein sequence ID" value="CAK0752925.1"/>
    <property type="molecule type" value="Genomic_DNA"/>
</dbReference>
<keyword evidence="3" id="KW-1185">Reference proteome</keyword>
<feature type="signal peptide" evidence="1">
    <location>
        <begin position="1"/>
        <end position="22"/>
    </location>
</feature>
<evidence type="ECO:0000313" key="3">
    <source>
        <dbReference type="Proteomes" id="UP001314263"/>
    </source>
</evidence>
<sequence length="432" mass="45281">MRASSAIIAALALVLLATSGHARSLLGTGAEELKTNVDLSGLGFTTNQIDVSAPAEDEQAEATSIHAAYSAAINIASLLEEPMWDGVEGGPKCCVKCNGKNVTATEDDGKKPYSCWGFFTAFCKGSSKKSCGAGGFVCKGHFVGAKFPGGKAAVCEGEIKSFGAKFIKAKGKKVAVFKKGGCLGTSSIIGLNTSDEDSAQGLQWPASLPQAWEGDYEGADMLSKGSEEPLAQGRCSGYGGGFKAVKISGGCGSESCEEHIEQPKTERKEMDMFALEQKVNETMLEMGVPEAMPSYANVDFTSAFEEGYSNGGCKITCNGKPAWFKGKFPCFGKLAVKCFAGEEAPKYAPDFFAASCKGFWSGIFGHRCKGQATGFVASEYYKKLNVCTGKFGMFAKKKEGAFAAGKFCAGKSLGAFFLGKGDKDALTAPQAS</sequence>
<reference evidence="2 3" key="1">
    <citation type="submission" date="2023-10" db="EMBL/GenBank/DDBJ databases">
        <authorList>
            <person name="Maclean D."/>
            <person name="Macfadyen A."/>
        </authorList>
    </citation>
    <scope>NUCLEOTIDE SEQUENCE [LARGE SCALE GENOMIC DNA]</scope>
</reference>
<accession>A0AAV1HY29</accession>
<evidence type="ECO:0000256" key="1">
    <source>
        <dbReference type="SAM" id="SignalP"/>
    </source>
</evidence>